<evidence type="ECO:0000256" key="1">
    <source>
        <dbReference type="SAM" id="SignalP"/>
    </source>
</evidence>
<evidence type="ECO:0000313" key="3">
    <source>
        <dbReference type="Proteomes" id="UP001142055"/>
    </source>
</evidence>
<protein>
    <recommendedName>
        <fullName evidence="4">Blo t allergen</fullName>
    </recommendedName>
</protein>
<feature type="chain" id="PRO_5040517549" description="Blo t allergen" evidence="1">
    <location>
        <begin position="21"/>
        <end position="386"/>
    </location>
</feature>
<keyword evidence="3" id="KW-1185">Reference proteome</keyword>
<comment type="caution">
    <text evidence="2">The sequence shown here is derived from an EMBL/GenBank/DDBJ whole genome shotgun (WGS) entry which is preliminary data.</text>
</comment>
<evidence type="ECO:0008006" key="4">
    <source>
        <dbReference type="Google" id="ProtNLM"/>
    </source>
</evidence>
<feature type="signal peptide" evidence="1">
    <location>
        <begin position="1"/>
        <end position="20"/>
    </location>
</feature>
<organism evidence="2 3">
    <name type="scientific">Blomia tropicalis</name>
    <name type="common">Mite</name>
    <dbReference type="NCBI Taxonomy" id="40697"/>
    <lineage>
        <taxon>Eukaryota</taxon>
        <taxon>Metazoa</taxon>
        <taxon>Ecdysozoa</taxon>
        <taxon>Arthropoda</taxon>
        <taxon>Chelicerata</taxon>
        <taxon>Arachnida</taxon>
        <taxon>Acari</taxon>
        <taxon>Acariformes</taxon>
        <taxon>Sarcoptiformes</taxon>
        <taxon>Astigmata</taxon>
        <taxon>Glycyphagoidea</taxon>
        <taxon>Echimyopodidae</taxon>
        <taxon>Blomia</taxon>
    </lineage>
</organism>
<gene>
    <name evidence="2" type="ORF">RDWZM_009544</name>
</gene>
<proteinExistence type="predicted"/>
<keyword evidence="1" id="KW-0732">Signal</keyword>
<dbReference type="AlphaFoldDB" id="A0A9Q0M6I8"/>
<dbReference type="Gene3D" id="2.60.120.260">
    <property type="entry name" value="Galactose-binding domain-like"/>
    <property type="match status" value="1"/>
</dbReference>
<name>A0A9Q0M6I8_BLOTA</name>
<evidence type="ECO:0000313" key="2">
    <source>
        <dbReference type="EMBL" id="KAJ6218387.1"/>
    </source>
</evidence>
<dbReference type="Proteomes" id="UP001142055">
    <property type="component" value="Chromosome 3"/>
</dbReference>
<dbReference type="OrthoDB" id="6102375at2759"/>
<accession>A0A9Q0M6I8</accession>
<sequence>MIGWTLFSIYLIFILQSTYCITTKNNVGKSKNIKDRYYSKGYGEMQFNKYRGRLPPKGSMIQCAFDCISSSSCHCIGLNIQTSECHFFGLDESPTYDSWLSASSNTGSNAIEPNGHFNLTNHDFIFFSRDIFIDDSYDKVDISIGRKIQTSFLLEHDIGNQMKKGSTSKGKGNKETTKTTKTKFNKPKLVEKRFPFPWIQFEFKDNMYITEIVLLSNKENENELNDFIIRVGNESITKYYEGQVKDNEDDGGTNWSNLKPFEKNHVCFRYPHGQTLGGFSMGKSKKPYGLIQRTVKCQPCGLTGRYVTIQAFKPCTSCKYKFPSNESVNVVETPVKKLNKKGVKSSTATINLKSIEQQQFPLPFVSIQVHGYPITSGVGKGRTIDP</sequence>
<reference evidence="2" key="1">
    <citation type="submission" date="2022-12" db="EMBL/GenBank/DDBJ databases">
        <title>Genome assemblies of Blomia tropicalis.</title>
        <authorList>
            <person name="Cui Y."/>
        </authorList>
    </citation>
    <scope>NUCLEOTIDE SEQUENCE</scope>
    <source>
        <tissue evidence="2">Adult mites</tissue>
    </source>
</reference>
<dbReference type="EMBL" id="JAPWDV010000003">
    <property type="protein sequence ID" value="KAJ6218387.1"/>
    <property type="molecule type" value="Genomic_DNA"/>
</dbReference>